<dbReference type="GeneID" id="64600544"/>
<proteinExistence type="predicted"/>
<name>A0A9P7AMI1_9AGAM</name>
<protein>
    <submittedName>
        <fullName evidence="2">Uncharacterized protein</fullName>
    </submittedName>
</protein>
<evidence type="ECO:0000313" key="3">
    <source>
        <dbReference type="Proteomes" id="UP000719766"/>
    </source>
</evidence>
<dbReference type="AlphaFoldDB" id="A0A9P7AMI1"/>
<keyword evidence="1" id="KW-0812">Transmembrane</keyword>
<keyword evidence="1" id="KW-1133">Transmembrane helix</keyword>
<evidence type="ECO:0000313" key="2">
    <source>
        <dbReference type="EMBL" id="KAG1792441.1"/>
    </source>
</evidence>
<comment type="caution">
    <text evidence="2">The sequence shown here is derived from an EMBL/GenBank/DDBJ whole genome shotgun (WGS) entry which is preliminary data.</text>
</comment>
<dbReference type="Proteomes" id="UP000719766">
    <property type="component" value="Unassembled WGS sequence"/>
</dbReference>
<reference evidence="2" key="1">
    <citation type="journal article" date="2020" name="New Phytol.">
        <title>Comparative genomics reveals dynamic genome evolution in host specialist ectomycorrhizal fungi.</title>
        <authorList>
            <person name="Lofgren L.A."/>
            <person name="Nguyen N.H."/>
            <person name="Vilgalys R."/>
            <person name="Ruytinx J."/>
            <person name="Liao H.L."/>
            <person name="Branco S."/>
            <person name="Kuo A."/>
            <person name="LaButti K."/>
            <person name="Lipzen A."/>
            <person name="Andreopoulos W."/>
            <person name="Pangilinan J."/>
            <person name="Riley R."/>
            <person name="Hundley H."/>
            <person name="Na H."/>
            <person name="Barry K."/>
            <person name="Grigoriev I.V."/>
            <person name="Stajich J.E."/>
            <person name="Kennedy P.G."/>
        </authorList>
    </citation>
    <scope>NUCLEOTIDE SEQUENCE</scope>
    <source>
        <strain evidence="2">S12</strain>
    </source>
</reference>
<feature type="transmembrane region" description="Helical" evidence="1">
    <location>
        <begin position="174"/>
        <end position="198"/>
    </location>
</feature>
<accession>A0A9P7AMI1</accession>
<dbReference type="RefSeq" id="XP_041159054.1">
    <property type="nucleotide sequence ID" value="XM_041306780.1"/>
</dbReference>
<organism evidence="2 3">
    <name type="scientific">Suillus plorans</name>
    <dbReference type="NCBI Taxonomy" id="116603"/>
    <lineage>
        <taxon>Eukaryota</taxon>
        <taxon>Fungi</taxon>
        <taxon>Dikarya</taxon>
        <taxon>Basidiomycota</taxon>
        <taxon>Agaricomycotina</taxon>
        <taxon>Agaricomycetes</taxon>
        <taxon>Agaricomycetidae</taxon>
        <taxon>Boletales</taxon>
        <taxon>Suillineae</taxon>
        <taxon>Suillaceae</taxon>
        <taxon>Suillus</taxon>
    </lineage>
</organism>
<keyword evidence="1" id="KW-0472">Membrane</keyword>
<sequence length="239" mass="25566">MSGPAQDTIESTIPCFGMGMLTVRDTANNILPNLVNIFHFVCSLQNVFSPTQVHMFVQVSCQTHITFIKVMPHSGFATLGLAPGFMHSPPILLTNLGNQMKECIHLFKPTLSLSPALSSSFVGTTSSISLSFALLCNSSSSVHTKARRLGAAAASDNAVTFLVEPLSLGNAMTFLGAVASVLSACWFFFTFFGCTITLSPLELAFCFFDVVSSSAAFTLTEIFGIHFSVLDCIVRVDVG</sequence>
<feature type="transmembrane region" description="Helical" evidence="1">
    <location>
        <begin position="210"/>
        <end position="234"/>
    </location>
</feature>
<keyword evidence="3" id="KW-1185">Reference proteome</keyword>
<gene>
    <name evidence="2" type="ORF">HD556DRAFT_1444440</name>
</gene>
<evidence type="ECO:0000256" key="1">
    <source>
        <dbReference type="SAM" id="Phobius"/>
    </source>
</evidence>
<dbReference type="EMBL" id="JABBWE010000036">
    <property type="protein sequence ID" value="KAG1792441.1"/>
    <property type="molecule type" value="Genomic_DNA"/>
</dbReference>